<name>A0ABW4N6P8_9CAUL</name>
<comment type="caution">
    <text evidence="2">The sequence shown here is derived from an EMBL/GenBank/DDBJ whole genome shotgun (WGS) entry which is preliminary data.</text>
</comment>
<reference evidence="3" key="1">
    <citation type="journal article" date="2019" name="Int. J. Syst. Evol. Microbiol.">
        <title>The Global Catalogue of Microorganisms (GCM) 10K type strain sequencing project: providing services to taxonomists for standard genome sequencing and annotation.</title>
        <authorList>
            <consortium name="The Broad Institute Genomics Platform"/>
            <consortium name="The Broad Institute Genome Sequencing Center for Infectious Disease"/>
            <person name="Wu L."/>
            <person name="Ma J."/>
        </authorList>
    </citation>
    <scope>NUCLEOTIDE SEQUENCE [LARGE SCALE GENOMIC DNA]</scope>
    <source>
        <strain evidence="3">DFY28</strain>
    </source>
</reference>
<protein>
    <recommendedName>
        <fullName evidence="4">DUF1176 domain-containing protein</fullName>
    </recommendedName>
</protein>
<dbReference type="Proteomes" id="UP001597237">
    <property type="component" value="Unassembled WGS sequence"/>
</dbReference>
<keyword evidence="3" id="KW-1185">Reference proteome</keyword>
<proteinExistence type="predicted"/>
<accession>A0ABW4N6P8</accession>
<organism evidence="2 3">
    <name type="scientific">Phenylobacterium terrae</name>
    <dbReference type="NCBI Taxonomy" id="2665495"/>
    <lineage>
        <taxon>Bacteria</taxon>
        <taxon>Pseudomonadati</taxon>
        <taxon>Pseudomonadota</taxon>
        <taxon>Alphaproteobacteria</taxon>
        <taxon>Caulobacterales</taxon>
        <taxon>Caulobacteraceae</taxon>
        <taxon>Phenylobacterium</taxon>
    </lineage>
</organism>
<dbReference type="EMBL" id="JBHUEY010000012">
    <property type="protein sequence ID" value="MFD1785832.1"/>
    <property type="molecule type" value="Genomic_DNA"/>
</dbReference>
<gene>
    <name evidence="2" type="ORF">ACFSC0_20735</name>
</gene>
<dbReference type="RefSeq" id="WP_377283411.1">
    <property type="nucleotide sequence ID" value="NZ_JBHRSI010000009.1"/>
</dbReference>
<evidence type="ECO:0000313" key="3">
    <source>
        <dbReference type="Proteomes" id="UP001597237"/>
    </source>
</evidence>
<evidence type="ECO:0000313" key="2">
    <source>
        <dbReference type="EMBL" id="MFD1785832.1"/>
    </source>
</evidence>
<evidence type="ECO:0000256" key="1">
    <source>
        <dbReference type="SAM" id="SignalP"/>
    </source>
</evidence>
<feature type="signal peptide" evidence="1">
    <location>
        <begin position="1"/>
        <end position="17"/>
    </location>
</feature>
<evidence type="ECO:0008006" key="4">
    <source>
        <dbReference type="Google" id="ProtNLM"/>
    </source>
</evidence>
<sequence>MRVLSAVLVLLAGPALAAPTPAAAPAQAAAAPPVPKSVWENPAGDARHLQSGLRCPASMGMFARSNLITYDAFGLDVSCGYNAPGAIVTFFLYRRGDLDASFAEAEEQLAGSPLLNNPKEVADEPVDLGGLRWRRARYAEAGGRRADLWMAPLEGWTMKVRATYDDAAAEAVEAQIAALTQGALASAGAQLKACAKAPPPERTGRPVKHAGDEAAADALVGALLGAVAQAAAQEGRAEPRTPILFCAEAPIEDRAWPMLAWRGVTPDGEDAKVDRLSAMTLESPPVLETAEDAELTLIFDEQSRRSDPRWVARLQQDGRTAIFGHYDGRPSAATLAPLLLDILDGKARPLGAFSDDGRTVTIIAPPDGE</sequence>
<keyword evidence="1" id="KW-0732">Signal</keyword>
<feature type="chain" id="PRO_5046126123" description="DUF1176 domain-containing protein" evidence="1">
    <location>
        <begin position="18"/>
        <end position="369"/>
    </location>
</feature>